<organism evidence="3 4">
    <name type="scientific">Indibacter alkaliphilus (strain CCUG 57479 / KCTC 22604 / LW1)</name>
    <dbReference type="NCBI Taxonomy" id="1189612"/>
    <lineage>
        <taxon>Bacteria</taxon>
        <taxon>Pseudomonadati</taxon>
        <taxon>Bacteroidota</taxon>
        <taxon>Cytophagia</taxon>
        <taxon>Cytophagales</taxon>
        <taxon>Cyclobacteriaceae</taxon>
    </lineage>
</organism>
<dbReference type="InterPro" id="IPR006626">
    <property type="entry name" value="PbH1"/>
</dbReference>
<protein>
    <recommendedName>
        <fullName evidence="5">T9SS type A sorting domain-containing protein</fullName>
    </recommendedName>
</protein>
<keyword evidence="4" id="KW-1185">Reference proteome</keyword>
<comment type="caution">
    <text evidence="3">The sequence shown here is derived from an EMBL/GenBank/DDBJ whole genome shotgun (WGS) entry which is preliminary data.</text>
</comment>
<gene>
    <name evidence="3" type="ORF">A33Q_2646</name>
</gene>
<feature type="domain" description="Secretion system C-terminal sorting" evidence="2">
    <location>
        <begin position="1447"/>
        <end position="1512"/>
    </location>
</feature>
<sequence length="1526" mass="163669">MLTPAFKTFGIYFKQNLKTKLLIAFIFWLGSLLFQSSVGQQLIFVDELERLPDSDPSATITAEVLPGSQGKILYGQIGNQVVRWVDGKPEQLDLPGRILETNADFSLIKGVITNNQRYYVFKDGEISQFNVPESSSFTDLRVEYFSADGSIFIGTARKRIGEITSHSRAVRIQNGNWEILGDDPDESVFANSNVGAVRGENGEIVVGYLNVGGEGRGFRYDDGAFEYFSNQAPIYATVASKNGNAIAGHILNRSIPNYVAFKWYNGKLSVLEELEPGTRYHYSTSISNDGNIVTGYTSKTGDGVIVFIHIEGRGMLRFSEFLNDEYGIQLPGERLISADLSEDQTYVTGELRFTVSNQRSFILILDEKDDRLVVNSTDDRPLNVASATDCNTGRNVQVNGRDVPECTLRAAIQAAINRHQDGEEKSTAITFNIPEEGVKTISLLSPLPEITAPILLDGTGHLTSFGLPLVSLDGSGTSGSCLILKHNDIKVKGFAIHGFAEHGIVLEGLTGIELETLIIGTNANRSPGLGNGGDGIQILGDSKVKIGGASRGRLPLETENFGTNVAILGNGGKGILIHNPANSANTRKKAPGYYQAEWENRNLRIAEEEKNVEVNNATFGMLKFEDIEAYTDPNREEGIEMIGARGMNIGSSSSWEGDAPSISISSSEMVHVVQMSANKNRAVISQPDHINVERAQSSSIKVRGSRGITIGSYDEEDDPIEGVGAGSYFLDVEDSEDVEIHHVLVGAAKSISNLSQSLNNSLRNLEGGIRVHNSRKVKIGRLGMTTVIVNSGGKTGSLGAGIHISGNLSQAIRVVAAKVGATDLGTFGANEGDGILVEDGVADFEIGGESEEETVVLAGNKGYGLVLSKLNEHTVLAEYLTRQIGRVTNVITDALGKPTFGEVISNKLGAVKVDDSFNIMLERLSIGQTDGNGIEIKGDLSKAIKILKTGIGTLAEYEHLLPEEIRGPKGDGIVIDGASNIEIGETNGPSGVNIWGSLGRGISILNAKNIHVHKANIGAFDLSRVTGAAATAAKTIGNAMGGIYVEASENIEVAESEISNNGSNSESQFGGIMVKSANMIKILASELGNRHESGEILGNEKEGILLENARQIKVLSSKIVGNMGGISAAFSDLELDGNTIEAQKSDGVRLGNGISFRGGHLKMIRNVVQENEAVGIQLNAVLGATIRVNNIVANALGGLKSGGENERTLEEGQVFAQENWWGDASGPGGNGSGSGDQVLGNVDYAEWLTSPIGIAVTPESHLIGLESNEELELSVAFANHLLTTDRLNVSIADSLGWIQGSTSFSVDVSDGEKTFQTLSFQPSDSQSSTNKVTITATSEGNPELESASTIYLLGENRIVYLNKDELNGQDHIDLERGNFRIGDELLINSGGANEEKVLIKDFGSIILDEPLKYSHAAGEGAILLTSSITSIGFEPRENTPAILGQNYPNPFTDKTTIPISLPLSSNISFQVFDQMGRLVSTLHKGVLKQGKHYFEWDASDLSPGIYFYRIEGLGFMDTKRMFLKGQ</sequence>
<dbReference type="Pfam" id="PF05048">
    <property type="entry name" value="NosD"/>
    <property type="match status" value="1"/>
</dbReference>
<dbReference type="EMBL" id="ALWO02000036">
    <property type="protein sequence ID" value="EOZ96053.1"/>
    <property type="molecule type" value="Genomic_DNA"/>
</dbReference>
<proteinExistence type="predicted"/>
<dbReference type="InterPro" id="IPR026444">
    <property type="entry name" value="Secre_tail"/>
</dbReference>
<dbReference type="SMART" id="SM00710">
    <property type="entry name" value="PbH1"/>
    <property type="match status" value="7"/>
</dbReference>
<dbReference type="eggNOG" id="COG3420">
    <property type="taxonomic scope" value="Bacteria"/>
</dbReference>
<name>S2E1X4_INDAL</name>
<dbReference type="Proteomes" id="UP000006073">
    <property type="component" value="Unassembled WGS sequence"/>
</dbReference>
<dbReference type="eggNOG" id="COG1520">
    <property type="taxonomic scope" value="Bacteria"/>
</dbReference>
<dbReference type="SUPFAM" id="SSF51126">
    <property type="entry name" value="Pectin lyase-like"/>
    <property type="match status" value="2"/>
</dbReference>
<accession>S2E1X4</accession>
<evidence type="ECO:0000313" key="3">
    <source>
        <dbReference type="EMBL" id="EOZ96053.1"/>
    </source>
</evidence>
<evidence type="ECO:0000259" key="2">
    <source>
        <dbReference type="Pfam" id="PF18962"/>
    </source>
</evidence>
<evidence type="ECO:0008006" key="5">
    <source>
        <dbReference type="Google" id="ProtNLM"/>
    </source>
</evidence>
<dbReference type="Gene3D" id="2.60.40.4070">
    <property type="match status" value="1"/>
</dbReference>
<dbReference type="Pfam" id="PF18962">
    <property type="entry name" value="Por_Secre_tail"/>
    <property type="match status" value="1"/>
</dbReference>
<evidence type="ECO:0000313" key="4">
    <source>
        <dbReference type="Proteomes" id="UP000006073"/>
    </source>
</evidence>
<dbReference type="InterPro" id="IPR011050">
    <property type="entry name" value="Pectin_lyase_fold/virulence"/>
</dbReference>
<feature type="domain" description="Periplasmic copper-binding protein NosD beta helix" evidence="1">
    <location>
        <begin position="1029"/>
        <end position="1224"/>
    </location>
</feature>
<dbReference type="RefSeq" id="WP_009035010.1">
    <property type="nucleotide sequence ID" value="NZ_ALWO02000036.1"/>
</dbReference>
<reference evidence="3 4" key="1">
    <citation type="journal article" date="2013" name="Genome Announc.">
        <title>Draft Genome Sequence of Indibacter alkaliphilus Strain LW1T, Isolated from Lonar Lake, a Haloalkaline Lake in the Buldana District of Maharashtra, India.</title>
        <authorList>
            <person name="Singh A."/>
            <person name="Kumar Jangir P."/>
            <person name="Sharma R."/>
            <person name="Singh A."/>
            <person name="Kumar Pinnaka A."/>
            <person name="Shivaji S."/>
        </authorList>
    </citation>
    <scope>NUCLEOTIDE SEQUENCE [LARGE SCALE GENOMIC DNA]</scope>
    <source>
        <strain evidence="4">CCUG 57479 / KCTC 22604 / LW1</strain>
    </source>
</reference>
<dbReference type="STRING" id="1189612.A33Q_2646"/>
<dbReference type="InterPro" id="IPR007742">
    <property type="entry name" value="NosD_dom"/>
</dbReference>
<evidence type="ECO:0000259" key="1">
    <source>
        <dbReference type="Pfam" id="PF05048"/>
    </source>
</evidence>
<dbReference type="OrthoDB" id="9800887at2"/>
<dbReference type="NCBIfam" id="TIGR04183">
    <property type="entry name" value="Por_Secre_tail"/>
    <property type="match status" value="1"/>
</dbReference>